<dbReference type="Gene3D" id="3.40.50.300">
    <property type="entry name" value="P-loop containing nucleotide triphosphate hydrolases"/>
    <property type="match status" value="1"/>
</dbReference>
<dbReference type="Proteomes" id="UP001240150">
    <property type="component" value="Chromosome"/>
</dbReference>
<proteinExistence type="predicted"/>
<protein>
    <recommendedName>
        <fullName evidence="3">Sulfotransferase family protein</fullName>
    </recommendedName>
</protein>
<sequence>MTRRVFVHVGAPKTGSTFVQNVLWNNRETLKRAGILLPATRGQQDQAMTDLREVPWRDKDATWTWDMLVEKAAKWSGDVIITNEGLGGATPAQAARAVRSLAPAEVHVVVVGRDLWRTLPSMWQENVKSRSVGSFENFLSAIQRGKNDAFWNHTANRMLRHWGDQVPPERRHLITVPPPGSPYMLLWERFAGVVGIPDGLCRIEQEPANQSLGAAEIELLRRLNRQLGDRFPYRTPYRRFVLRHLVGPVLKQGRNELRFGIGMDRAEWILDLTEERIKELEEYPCDVVGDLGELRPVDLKETVSPDDVTEAQMLDAAIEALIGMIEYSDGLYERAHRDLVTRIKGRVARQVGFRR</sequence>
<evidence type="ECO:0008006" key="3">
    <source>
        <dbReference type="Google" id="ProtNLM"/>
    </source>
</evidence>
<reference evidence="1 2" key="1">
    <citation type="submission" date="2023-06" db="EMBL/GenBank/DDBJ databases">
        <authorList>
            <person name="Yushchuk O."/>
            <person name="Binda E."/>
            <person name="Ruckert-Reed C."/>
            <person name="Fedorenko V."/>
            <person name="Kalinowski J."/>
            <person name="Marinelli F."/>
        </authorList>
    </citation>
    <scope>NUCLEOTIDE SEQUENCE [LARGE SCALE GENOMIC DNA]</scope>
    <source>
        <strain evidence="1 2">NRRL 3884</strain>
    </source>
</reference>
<name>A0ABY8W8D8_9ACTN</name>
<dbReference type="EMBL" id="CP126980">
    <property type="protein sequence ID" value="WIM93376.1"/>
    <property type="molecule type" value="Genomic_DNA"/>
</dbReference>
<dbReference type="SUPFAM" id="SSF52540">
    <property type="entry name" value="P-loop containing nucleoside triphosphate hydrolases"/>
    <property type="match status" value="1"/>
</dbReference>
<evidence type="ECO:0000313" key="1">
    <source>
        <dbReference type="EMBL" id="WIM93376.1"/>
    </source>
</evidence>
<keyword evidence="2" id="KW-1185">Reference proteome</keyword>
<accession>A0ABY8W8D8</accession>
<dbReference type="InterPro" id="IPR027417">
    <property type="entry name" value="P-loop_NTPase"/>
</dbReference>
<dbReference type="RefSeq" id="WP_284914583.1">
    <property type="nucleotide sequence ID" value="NZ_CP126980.1"/>
</dbReference>
<organism evidence="1 2">
    <name type="scientific">Actinoplanes oblitus</name>
    <dbReference type="NCBI Taxonomy" id="3040509"/>
    <lineage>
        <taxon>Bacteria</taxon>
        <taxon>Bacillati</taxon>
        <taxon>Actinomycetota</taxon>
        <taxon>Actinomycetes</taxon>
        <taxon>Micromonosporales</taxon>
        <taxon>Micromonosporaceae</taxon>
        <taxon>Actinoplanes</taxon>
    </lineage>
</organism>
<gene>
    <name evidence="1" type="ORF">ACTOB_005353</name>
</gene>
<evidence type="ECO:0000313" key="2">
    <source>
        <dbReference type="Proteomes" id="UP001240150"/>
    </source>
</evidence>